<keyword evidence="3" id="KW-1185">Reference proteome</keyword>
<evidence type="ECO:0000313" key="3">
    <source>
        <dbReference type="Proteomes" id="UP000799092"/>
    </source>
</evidence>
<dbReference type="AlphaFoldDB" id="A0A6A8DDR2"/>
<dbReference type="Pfam" id="PF11575">
    <property type="entry name" value="FhuF_C"/>
    <property type="match status" value="1"/>
</dbReference>
<dbReference type="InterPro" id="IPR024726">
    <property type="entry name" value="FhuF_C"/>
</dbReference>
<proteinExistence type="predicted"/>
<dbReference type="EMBL" id="WJNG01000011">
    <property type="protein sequence ID" value="MRH43818.1"/>
    <property type="molecule type" value="Genomic_DNA"/>
</dbReference>
<accession>A0A6A8DDR2</accession>
<dbReference type="GO" id="GO:0051537">
    <property type="term" value="F:2 iron, 2 sulfur cluster binding"/>
    <property type="evidence" value="ECO:0007669"/>
    <property type="project" value="InterPro"/>
</dbReference>
<dbReference type="OrthoDB" id="5870636at2"/>
<comment type="caution">
    <text evidence="2">The sequence shown here is derived from an EMBL/GenBank/DDBJ whole genome shotgun (WGS) entry which is preliminary data.</text>
</comment>
<feature type="domain" description="Ferric siderophore reductase C-terminal" evidence="1">
    <location>
        <begin position="221"/>
        <end position="242"/>
    </location>
</feature>
<reference evidence="2" key="1">
    <citation type="submission" date="2019-11" db="EMBL/GenBank/DDBJ databases">
        <authorList>
            <person name="Li J."/>
        </authorList>
    </citation>
    <scope>NUCLEOTIDE SEQUENCE</scope>
    <source>
        <strain evidence="2">B6B</strain>
    </source>
</reference>
<evidence type="ECO:0000259" key="1">
    <source>
        <dbReference type="Pfam" id="PF11575"/>
    </source>
</evidence>
<sequence length="253" mass="29912">MTNQLLSHEKQYLIEQFRIIDNVSDEEIIPLDKLTNQVFVEEYIHNVKAILRTDYKFVAASQLMKRIGFLLTTPALYSMTVYDKRLDMDMSRCSLITKYKDGLWLPHLFLDSFKVQHKGNKDRFTWREEIVGELFSNLSQIIANVSTVSTVPKPILWENVAVYVYWLYEVKMPLEANRPMNLESDFHYLINNVPGHLLNESKNPLQLFYRRKQKDEDIRVRRTCCFYYALHEDGTCCSTCPKSKQDLRKLPLK</sequence>
<dbReference type="Proteomes" id="UP000799092">
    <property type="component" value="Unassembled WGS sequence"/>
</dbReference>
<name>A0A6A8DDR2_9BACI</name>
<protein>
    <recommendedName>
        <fullName evidence="1">Ferric siderophore reductase C-terminal domain-containing protein</fullName>
    </recommendedName>
</protein>
<gene>
    <name evidence="2" type="ORF">GH741_14160</name>
</gene>
<dbReference type="RefSeq" id="WP_153737458.1">
    <property type="nucleotide sequence ID" value="NZ_WJNG01000011.1"/>
</dbReference>
<evidence type="ECO:0000313" key="2">
    <source>
        <dbReference type="EMBL" id="MRH43818.1"/>
    </source>
</evidence>
<organism evidence="2 3">
    <name type="scientific">Aquibacillus halophilus</name>
    <dbReference type="NCBI Taxonomy" id="930132"/>
    <lineage>
        <taxon>Bacteria</taxon>
        <taxon>Bacillati</taxon>
        <taxon>Bacillota</taxon>
        <taxon>Bacilli</taxon>
        <taxon>Bacillales</taxon>
        <taxon>Bacillaceae</taxon>
        <taxon>Aquibacillus</taxon>
    </lineage>
</organism>